<evidence type="ECO:0000256" key="5">
    <source>
        <dbReference type="ARBA" id="ARBA00022989"/>
    </source>
</evidence>
<organism evidence="10 11">
    <name type="scientific">Aristolochia fimbriata</name>
    <name type="common">White veined hardy Dutchman's pipe vine</name>
    <dbReference type="NCBI Taxonomy" id="158543"/>
    <lineage>
        <taxon>Eukaryota</taxon>
        <taxon>Viridiplantae</taxon>
        <taxon>Streptophyta</taxon>
        <taxon>Embryophyta</taxon>
        <taxon>Tracheophyta</taxon>
        <taxon>Spermatophyta</taxon>
        <taxon>Magnoliopsida</taxon>
        <taxon>Magnoliidae</taxon>
        <taxon>Piperales</taxon>
        <taxon>Aristolochiaceae</taxon>
        <taxon>Aristolochia</taxon>
    </lineage>
</organism>
<dbReference type="EMBL" id="JAINDJ010000004">
    <property type="protein sequence ID" value="KAG9451212.1"/>
    <property type="molecule type" value="Genomic_DNA"/>
</dbReference>
<evidence type="ECO:0000313" key="11">
    <source>
        <dbReference type="Proteomes" id="UP000825729"/>
    </source>
</evidence>
<keyword evidence="11" id="KW-1185">Reference proteome</keyword>
<comment type="subcellular location">
    <subcellularLocation>
        <location evidence="1">Membrane</location>
        <topology evidence="1">Single-pass type I membrane protein</topology>
    </subcellularLocation>
</comment>
<evidence type="ECO:0000256" key="7">
    <source>
        <dbReference type="ARBA" id="ARBA00023180"/>
    </source>
</evidence>
<feature type="domain" description="Protein kinase" evidence="9">
    <location>
        <begin position="461"/>
        <end position="722"/>
    </location>
</feature>
<evidence type="ECO:0000313" key="10">
    <source>
        <dbReference type="EMBL" id="KAG9451212.1"/>
    </source>
</evidence>
<dbReference type="GO" id="GO:0005524">
    <property type="term" value="F:ATP binding"/>
    <property type="evidence" value="ECO:0007669"/>
    <property type="project" value="InterPro"/>
</dbReference>
<dbReference type="PANTHER" id="PTHR27009">
    <property type="entry name" value="RUST RESISTANCE KINASE LR10-RELATED"/>
    <property type="match status" value="1"/>
</dbReference>
<evidence type="ECO:0000259" key="9">
    <source>
        <dbReference type="PROSITE" id="PS50011"/>
    </source>
</evidence>
<keyword evidence="4" id="KW-0732">Signal</keyword>
<evidence type="ECO:0000256" key="6">
    <source>
        <dbReference type="ARBA" id="ARBA00023136"/>
    </source>
</evidence>
<dbReference type="InterPro" id="IPR001245">
    <property type="entry name" value="Ser-Thr/Tyr_kinase_cat_dom"/>
</dbReference>
<dbReference type="InterPro" id="IPR000719">
    <property type="entry name" value="Prot_kinase_dom"/>
</dbReference>
<reference evidence="10 11" key="1">
    <citation type="submission" date="2021-07" db="EMBL/GenBank/DDBJ databases">
        <title>The Aristolochia fimbriata genome: insights into angiosperm evolution, floral development and chemical biosynthesis.</title>
        <authorList>
            <person name="Jiao Y."/>
        </authorList>
    </citation>
    <scope>NUCLEOTIDE SEQUENCE [LARGE SCALE GENOMIC DNA]</scope>
    <source>
        <strain evidence="10">IBCAS-2021</strain>
        <tissue evidence="10">Leaf</tissue>
    </source>
</reference>
<proteinExistence type="predicted"/>
<keyword evidence="6" id="KW-0472">Membrane</keyword>
<dbReference type="InterPro" id="IPR011009">
    <property type="entry name" value="Kinase-like_dom_sf"/>
</dbReference>
<keyword evidence="2" id="KW-0418">Kinase</keyword>
<comment type="caution">
    <text evidence="10">The sequence shown here is derived from an EMBL/GenBank/DDBJ whole genome shotgun (WGS) entry which is preliminary data.</text>
</comment>
<keyword evidence="7" id="KW-0325">Glycoprotein</keyword>
<dbReference type="Gene3D" id="3.30.200.20">
    <property type="entry name" value="Phosphorylase Kinase, domain 1"/>
    <property type="match status" value="1"/>
</dbReference>
<protein>
    <recommendedName>
        <fullName evidence="9">Protein kinase domain-containing protein</fullName>
    </recommendedName>
</protein>
<dbReference type="Proteomes" id="UP000825729">
    <property type="component" value="Unassembled WGS sequence"/>
</dbReference>
<dbReference type="SUPFAM" id="SSF56112">
    <property type="entry name" value="Protein kinase-like (PK-like)"/>
    <property type="match status" value="1"/>
</dbReference>
<dbReference type="GO" id="GO:0016020">
    <property type="term" value="C:membrane"/>
    <property type="evidence" value="ECO:0007669"/>
    <property type="project" value="UniProtKB-SubCell"/>
</dbReference>
<dbReference type="AlphaFoldDB" id="A0AAV7EU96"/>
<feature type="region of interest" description="Disordered" evidence="8">
    <location>
        <begin position="293"/>
        <end position="314"/>
    </location>
</feature>
<name>A0AAV7EU96_ARIFI</name>
<dbReference type="Pfam" id="PF07714">
    <property type="entry name" value="PK_Tyr_Ser-Thr"/>
    <property type="match status" value="1"/>
</dbReference>
<evidence type="ECO:0000256" key="1">
    <source>
        <dbReference type="ARBA" id="ARBA00004479"/>
    </source>
</evidence>
<evidence type="ECO:0000256" key="2">
    <source>
        <dbReference type="ARBA" id="ARBA00022527"/>
    </source>
</evidence>
<evidence type="ECO:0000256" key="8">
    <source>
        <dbReference type="SAM" id="MobiDB-lite"/>
    </source>
</evidence>
<keyword evidence="3" id="KW-0812">Transmembrane</keyword>
<keyword evidence="2" id="KW-0808">Transferase</keyword>
<feature type="compositionally biased region" description="Basic and acidic residues" evidence="8">
    <location>
        <begin position="301"/>
        <end position="314"/>
    </location>
</feature>
<keyword evidence="5" id="KW-1133">Transmembrane helix</keyword>
<evidence type="ECO:0000256" key="3">
    <source>
        <dbReference type="ARBA" id="ARBA00022692"/>
    </source>
</evidence>
<evidence type="ECO:0000256" key="4">
    <source>
        <dbReference type="ARBA" id="ARBA00022729"/>
    </source>
</evidence>
<dbReference type="Pfam" id="PF14111">
    <property type="entry name" value="DUF4283"/>
    <property type="match status" value="1"/>
</dbReference>
<dbReference type="PROSITE" id="PS50011">
    <property type="entry name" value="PROTEIN_KINASE_DOM"/>
    <property type="match status" value="1"/>
</dbReference>
<dbReference type="Gene3D" id="1.10.510.10">
    <property type="entry name" value="Transferase(Phosphotransferase) domain 1"/>
    <property type="match status" value="1"/>
</dbReference>
<dbReference type="InterPro" id="IPR025558">
    <property type="entry name" value="DUF4283"/>
</dbReference>
<accession>A0AAV7EU96</accession>
<gene>
    <name evidence="10" type="ORF">H6P81_011177</name>
</gene>
<dbReference type="GO" id="GO:0004674">
    <property type="term" value="F:protein serine/threonine kinase activity"/>
    <property type="evidence" value="ECO:0007669"/>
    <property type="project" value="UniProtKB-KW"/>
</dbReference>
<keyword evidence="2" id="KW-0723">Serine/threonine-protein kinase</keyword>
<dbReference type="InterPro" id="IPR045874">
    <property type="entry name" value="LRK10/LRL21-25-like"/>
</dbReference>
<sequence>MNYADRISNQMTIYYSQGRYNPRLCKRLPSADGFFPKSMRNKGEEESANEWVARTCSEPSRASVSAATATDRATGNSHSAVFFQRSLIDSQAEKFKFCLVGKFSQWRPSLSQIRALVSRKWKLQGHCSVTLLDHRHVLIRLDSEEDMIHVWTRNRWVIGGHLMRVFKWFPTFVPSKEEPSSAAVWVSLPSLPLVFFQEELLFPIASLAGRVIAVDDSTRNLSRTNVARVCVEVDLLKEPPRRGWVGIGEEGFWQDMCYQRLPPYCINCREQGHSSKTCRVHINSDCDTSTGMSDSKPCSGIDRESRRPEDFFDRTKRHRISSVVEDGEGSGNPTQLGLLLAEKEKGKEIAQEIVEGEANSLSDSSRSCSSCETQGGTWNREGCSPATTELNLPVEKSNGTPDAEICGSEKSGFSVSTTRQKFVLRRLMLFLGRSKQKELILPSLPFSNVVKFNYSEIKKMAKLGDKLGESSVGTVFMGKFQEDQQVAVRVLKQSRFEGDEEFARELRVLTRTSHANIIRLLGFCSQGSKRVLVYELMKGDLTQITSSKESVIQSQRLFEIALDIARGVEYLHQELDPALLRLRVNPATILLDGELRPKLCCFGLSPDCPTLDKYAGDTVGQYASPELSRAADVYGYGIILLEMALGRNARNRQEEIPDDVFIHKWVRRRVAAMGGLQGIALDEIQRKMVIVALWCTQQDPALRPSFTSVIAMLQASIDDLYLPHLPGNGVEV</sequence>